<sequence>MKTIATSRLCALLVHLCGAGLAMSAVAAWTEPGALNPRDQALLDARPARPQPLAPLHNTPCVNGMAATYPCSNVDLLSFTPVATFAATSTNSLWGWTDPTTQIEYALIGANNGLAMFELADATHPKYLGKLPTKTGSSAWRDVRVYADHAYVVSDNNGSHGLQVFDLTRLRGVTTPQTFTEDAYRGDFGRGHTIGINETTGFAYVAGSDTCPAPTAVGGLRIYDIHTPDNPTFVSCVATGGYTHESQCFNYHGPDTQHQGKEICLNANGPTDRLAIVDVTSKAAPVTLSSLTWTGAGYPHQAWFTEDQRYALLNDELDESQFGHNARTLVFDLSDLDAPVLVGYHQHALSVIDHNLYVHGQYVYESNYEAGLRILRLDNLSQAQMTEVAYFDVYPASNNAEFNGNWNNYRFPGSGNVILTGIDEGFFVVQPQLCTPVATPGGFTATPSGNQQISLGWTGSGSSGNVWDVERAQGGCAGAFARIGQNLTTPTFTDNTASGLVTYGYRVVEKNASGQCVSTASSCVEAQTTGACNAPPLFNGLTGITNAGTASCQLNLAWNAAAPACGGPASYSVYRGDSAGFTPAAGNRIATGVSGASYADSGVAGGVNRYYVVRSTDGANGVEDGNAIELSGYATGPLTDGTFASGAEPGEPPFDTSSAAPVTESGNSVQHAGWHTSTTRIRNGTQSFWSTSANNLCVSLVSQNLVLTAGQSQQLSFWSLWDIEQGYDGGVVEISTDNGTSWTRLTPTGGYPSTISNGGNLCGIAQGSGAFTGTNHLTTWTQSQISLAAYAGQTVQLRWLYRTDGGQAGQGWYVDDISLTHAQVPGMCTGGSDPIFANGFQP</sequence>
<dbReference type="Proteomes" id="UP000295293">
    <property type="component" value="Unassembled WGS sequence"/>
</dbReference>
<dbReference type="GO" id="GO:0005576">
    <property type="term" value="C:extracellular region"/>
    <property type="evidence" value="ECO:0007669"/>
    <property type="project" value="TreeGrafter"/>
</dbReference>
<dbReference type="PANTHER" id="PTHR38787:SF3">
    <property type="entry name" value="REGULATORY P DOMAIN-CONTAINING PROTEIN"/>
    <property type="match status" value="1"/>
</dbReference>
<dbReference type="Gene3D" id="2.60.40.10">
    <property type="entry name" value="Immunoglobulins"/>
    <property type="match status" value="2"/>
</dbReference>
<keyword evidence="2" id="KW-0732">Signal</keyword>
<dbReference type="AlphaFoldDB" id="A0A4R6YY37"/>
<dbReference type="RefSeq" id="WP_133818673.1">
    <property type="nucleotide sequence ID" value="NZ_SNZH01000006.1"/>
</dbReference>
<reference evidence="3 4" key="1">
    <citation type="submission" date="2019-03" db="EMBL/GenBank/DDBJ databases">
        <title>Genomic Encyclopedia of Type Strains, Phase IV (KMG-IV): sequencing the most valuable type-strain genomes for metagenomic binning, comparative biology and taxonomic classification.</title>
        <authorList>
            <person name="Goeker M."/>
        </authorList>
    </citation>
    <scope>NUCLEOTIDE SEQUENCE [LARGE SCALE GENOMIC DNA]</scope>
    <source>
        <strain evidence="3 4">DSM 21667</strain>
    </source>
</reference>
<protein>
    <submittedName>
        <fullName evidence="3">Choice-of-anchor B domain-containing protein</fullName>
    </submittedName>
</protein>
<proteinExistence type="predicted"/>
<dbReference type="OrthoDB" id="9758603at2"/>
<feature type="chain" id="PRO_5020598182" evidence="2">
    <location>
        <begin position="28"/>
        <end position="842"/>
    </location>
</feature>
<evidence type="ECO:0000313" key="3">
    <source>
        <dbReference type="EMBL" id="TDR43924.1"/>
    </source>
</evidence>
<feature type="region of interest" description="Disordered" evidence="1">
    <location>
        <begin position="641"/>
        <end position="673"/>
    </location>
</feature>
<dbReference type="NCBIfam" id="TIGR04312">
    <property type="entry name" value="choice_anch_B"/>
    <property type="match status" value="1"/>
</dbReference>
<comment type="caution">
    <text evidence="3">The sequence shown here is derived from an EMBL/GenBank/DDBJ whole genome shotgun (WGS) entry which is preliminary data.</text>
</comment>
<organism evidence="3 4">
    <name type="scientific">Tahibacter aquaticus</name>
    <dbReference type="NCBI Taxonomy" id="520092"/>
    <lineage>
        <taxon>Bacteria</taxon>
        <taxon>Pseudomonadati</taxon>
        <taxon>Pseudomonadota</taxon>
        <taxon>Gammaproteobacteria</taxon>
        <taxon>Lysobacterales</taxon>
        <taxon>Rhodanobacteraceae</taxon>
        <taxon>Tahibacter</taxon>
    </lineage>
</organism>
<accession>A0A4R6YY37</accession>
<feature type="compositionally biased region" description="Polar residues" evidence="1">
    <location>
        <begin position="655"/>
        <end position="673"/>
    </location>
</feature>
<dbReference type="PANTHER" id="PTHR38787">
    <property type="entry name" value="REGULATORY P DOMAIN-CONTAINING PROTEIN"/>
    <property type="match status" value="1"/>
</dbReference>
<gene>
    <name evidence="3" type="ORF">DFR29_10666</name>
</gene>
<dbReference type="EMBL" id="SNZH01000006">
    <property type="protein sequence ID" value="TDR43924.1"/>
    <property type="molecule type" value="Genomic_DNA"/>
</dbReference>
<evidence type="ECO:0000313" key="4">
    <source>
        <dbReference type="Proteomes" id="UP000295293"/>
    </source>
</evidence>
<evidence type="ECO:0000256" key="1">
    <source>
        <dbReference type="SAM" id="MobiDB-lite"/>
    </source>
</evidence>
<dbReference type="InterPro" id="IPR013783">
    <property type="entry name" value="Ig-like_fold"/>
</dbReference>
<dbReference type="Pfam" id="PF20773">
    <property type="entry name" value="InhA-like_MAM"/>
    <property type="match status" value="1"/>
</dbReference>
<evidence type="ECO:0000256" key="2">
    <source>
        <dbReference type="SAM" id="SignalP"/>
    </source>
</evidence>
<dbReference type="Gene3D" id="2.60.120.260">
    <property type="entry name" value="Galactose-binding domain-like"/>
    <property type="match status" value="1"/>
</dbReference>
<name>A0A4R6YY37_9GAMM</name>
<feature type="signal peptide" evidence="2">
    <location>
        <begin position="1"/>
        <end position="27"/>
    </location>
</feature>
<keyword evidence="4" id="KW-1185">Reference proteome</keyword>
<dbReference type="InterPro" id="IPR027589">
    <property type="entry name" value="Choice_anch_B"/>
</dbReference>